<protein>
    <submittedName>
        <fullName evidence="4">ITPR interacting domain containing 1</fullName>
    </submittedName>
</protein>
<reference evidence="4" key="1">
    <citation type="submission" date="2025-08" db="UniProtKB">
        <authorList>
            <consortium name="Ensembl"/>
        </authorList>
    </citation>
    <scope>IDENTIFICATION</scope>
</reference>
<dbReference type="InterPro" id="IPR029325">
    <property type="entry name" value="ITPR-bd"/>
</dbReference>
<dbReference type="InterPro" id="IPR043444">
    <property type="entry name" value="TESPA1-like"/>
</dbReference>
<feature type="domain" description="ITPR-interacting" evidence="3">
    <location>
        <begin position="40"/>
        <end position="196"/>
    </location>
</feature>
<dbReference type="GO" id="GO:0005102">
    <property type="term" value="F:signaling receptor binding"/>
    <property type="evidence" value="ECO:0007669"/>
    <property type="project" value="InterPro"/>
</dbReference>
<reference evidence="4" key="2">
    <citation type="submission" date="2025-09" db="UniProtKB">
        <authorList>
            <consortium name="Ensembl"/>
        </authorList>
    </citation>
    <scope>IDENTIFICATION</scope>
</reference>
<dbReference type="Pfam" id="PF14723">
    <property type="entry name" value="SSFA2_C"/>
    <property type="match status" value="1"/>
</dbReference>
<proteinExistence type="predicted"/>
<evidence type="ECO:0000259" key="3">
    <source>
        <dbReference type="SMART" id="SM01257"/>
    </source>
</evidence>
<evidence type="ECO:0000313" key="5">
    <source>
        <dbReference type="Proteomes" id="UP000694426"/>
    </source>
</evidence>
<dbReference type="PANTHER" id="PTHR17469:SF14">
    <property type="entry name" value="PROTEIN ITPRID1"/>
    <property type="match status" value="1"/>
</dbReference>
<dbReference type="Proteomes" id="UP000694426">
    <property type="component" value="Unplaced"/>
</dbReference>
<sequence length="766" mass="84282">MQMFTLGKNHNDIPEEHMSKHFSLLIFFPTRSLQEFSESLVMSRCNSLSSAHSVTGAPQSITEWLALWEKDPVEILLDLGFGTEEPDVCTKIPPRFLSGASVAKGINIRVFLEAQKQRMYIEQPNLYGRFRQLEVLDHVTSALSSLLTNVNTQQTMAQDTGRVETDLLGAAKTRAVVTQAKRRRIGQLLRQASRQTALLKQGSLAPGEVHLPGMKEQPPPCADTAERGTIQAGFSAHVTLGSLTPEQTSRDKGSSAYPVSQCPPALPGKTWASSHLVTKQPHLSSACEVPAKDRPRRETHLLLAHTLKKAAGLHCKPPDSFEMEEETNRQMLCNMDSNAKNTRYFSERGLPETLCQGTAVQSGSSATSSRSPQVSCSPPCCLAEGPGLSSPEDQQTGSIREMLGADKPEQAGTVQNCEMTRTPLKSVTVQMPSGLEFTSRVNVLAHSEGGRLVWSDPGTSKDGVKQTAESSSQTDTLNRKTRLSPLLCPPHSHLIKSSSLDSILFGKYRSHHWDETSGITGAQGSHCCHCCCCHSCCSGTYPVPVSPHRPVGCCSNHTTTKLHLLKTLTLLQETAMRNLPPCTLQEIELMKISCQHFRDKLDEIEQHLTEQQALLSDVMPDEGREESRNLQLLRQAVHQEVAELEFQLNDQTCQVRDGILMQLDQLLVEQSHLFSELGLSDWKGERNAQNKQALPDAADTQGAPLAPFSTKTVPEPNSDESDPQEPSTSKKEIKGPPQAKMDFKTFIRNVRSCFSLSLKVLSGRDC</sequence>
<keyword evidence="1" id="KW-0175">Coiled coil</keyword>
<dbReference type="InterPro" id="IPR029326">
    <property type="entry name" value="SSFA2_C"/>
</dbReference>
<dbReference type="AlphaFoldDB" id="A0A8B9I261"/>
<feature type="region of interest" description="Disordered" evidence="2">
    <location>
        <begin position="687"/>
        <end position="738"/>
    </location>
</feature>
<feature type="compositionally biased region" description="Polar residues" evidence="2">
    <location>
        <begin position="467"/>
        <end position="476"/>
    </location>
</feature>
<evidence type="ECO:0000313" key="4">
    <source>
        <dbReference type="Ensembl" id="ENSABRP00000003348.1"/>
    </source>
</evidence>
<dbReference type="SMART" id="SM01257">
    <property type="entry name" value="KRAP_IP3R_bind"/>
    <property type="match status" value="1"/>
</dbReference>
<evidence type="ECO:0000256" key="2">
    <source>
        <dbReference type="SAM" id="MobiDB-lite"/>
    </source>
</evidence>
<feature type="region of interest" description="Disordered" evidence="2">
    <location>
        <begin position="452"/>
        <end position="480"/>
    </location>
</feature>
<dbReference type="Pfam" id="PF14722">
    <property type="entry name" value="KRAP_IP3R_bind"/>
    <property type="match status" value="1"/>
</dbReference>
<name>A0A8B9I261_9AVES</name>
<evidence type="ECO:0000256" key="1">
    <source>
        <dbReference type="ARBA" id="ARBA00023054"/>
    </source>
</evidence>
<dbReference type="GeneTree" id="ENSGT00940000161762"/>
<keyword evidence="5" id="KW-1185">Reference proteome</keyword>
<dbReference type="PANTHER" id="PTHR17469">
    <property type="entry name" value="SPERM SPECIFIC ANTIGEN 2-RELATED"/>
    <property type="match status" value="1"/>
</dbReference>
<accession>A0A8B9I261</accession>
<organism evidence="4 5">
    <name type="scientific">Anser brachyrhynchus</name>
    <name type="common">Pink-footed goose</name>
    <dbReference type="NCBI Taxonomy" id="132585"/>
    <lineage>
        <taxon>Eukaryota</taxon>
        <taxon>Metazoa</taxon>
        <taxon>Chordata</taxon>
        <taxon>Craniata</taxon>
        <taxon>Vertebrata</taxon>
        <taxon>Euteleostomi</taxon>
        <taxon>Archelosauria</taxon>
        <taxon>Archosauria</taxon>
        <taxon>Dinosauria</taxon>
        <taxon>Saurischia</taxon>
        <taxon>Theropoda</taxon>
        <taxon>Coelurosauria</taxon>
        <taxon>Aves</taxon>
        <taxon>Neognathae</taxon>
        <taxon>Galloanserae</taxon>
        <taxon>Anseriformes</taxon>
        <taxon>Anatidae</taxon>
        <taxon>Anserinae</taxon>
        <taxon>Anser</taxon>
    </lineage>
</organism>
<dbReference type="Ensembl" id="ENSABRT00000004855.1">
    <property type="protein sequence ID" value="ENSABRP00000003348.1"/>
    <property type="gene ID" value="ENSABRG00000003155.1"/>
</dbReference>